<keyword evidence="1" id="KW-1133">Transmembrane helix</keyword>
<dbReference type="Proteomes" id="UP000649345">
    <property type="component" value="Unassembled WGS sequence"/>
</dbReference>
<keyword evidence="2" id="KW-0732">Signal</keyword>
<organism evidence="4 5">
    <name type="scientific">Anaerosacchariphilus hominis</name>
    <dbReference type="NCBI Taxonomy" id="2763017"/>
    <lineage>
        <taxon>Bacteria</taxon>
        <taxon>Bacillati</taxon>
        <taxon>Bacillota</taxon>
        <taxon>Clostridia</taxon>
        <taxon>Lachnospirales</taxon>
        <taxon>Lachnospiraceae</taxon>
        <taxon>Anaerosacchariphilus</taxon>
    </lineage>
</organism>
<gene>
    <name evidence="4" type="ORF">H8S44_13190</name>
</gene>
<dbReference type="PANTHER" id="PTHR14209:SF19">
    <property type="entry name" value="ISOAMYL ACETATE-HYDROLYZING ESTERASE 1 HOMOLOG"/>
    <property type="match status" value="1"/>
</dbReference>
<evidence type="ECO:0000259" key="3">
    <source>
        <dbReference type="Pfam" id="PF13472"/>
    </source>
</evidence>
<feature type="signal peptide" evidence="2">
    <location>
        <begin position="1"/>
        <end position="24"/>
    </location>
</feature>
<name>A0A923RPV3_9FIRM</name>
<dbReference type="AlphaFoldDB" id="A0A923RPV3"/>
<evidence type="ECO:0000313" key="4">
    <source>
        <dbReference type="EMBL" id="MBC5660715.1"/>
    </source>
</evidence>
<reference evidence="4" key="1">
    <citation type="submission" date="2020-08" db="EMBL/GenBank/DDBJ databases">
        <title>Genome public.</title>
        <authorList>
            <person name="Liu C."/>
            <person name="Sun Q."/>
        </authorList>
    </citation>
    <scope>NUCLEOTIDE SEQUENCE</scope>
    <source>
        <strain evidence="4">NSJ-68</strain>
    </source>
</reference>
<sequence length="491" mass="55835">MKKWKRCLLVLLCAVLTLTPGAEALAYEQETVIGKRLESLMPEQADCMFEDGDVVGFIGDSITQVEYTGISYQEFIYNYYITRHPDWNLEFRNLGTASYMASDAVRLYSKSAIVTDKAIDGINKAVIMFGMNEALHDWAAVRYIQSVNQLVTILNQKGIKNEDIILVAPTPFDQTRSSNYTEDGEQIEDTDDRLAEYTGELKILAEELGTSFIDLHTPMLWINSIVQSRNADDTLTVTDNVHPNAMGNVFAGFFFLYQQGAGKEVTSVEIGEDDSIAARNAKVSRLKRKGERYVSFRYQPFSLPMAVSYEFNEATQYFEIVDEISWENLQMDGLHADVNYKVYMNHLMVGTFTGEELQKGINLTNLDLNPGQTAAKQIEVLNQSWHTKSSDYRAVVRKAMKHEATQEDVDEAYNQWVATTEAIRAQMFDIAENYTERTVIVEVVSEDYHVFMGREVWQWLVGAAAFVAAAGTLVLWRKRRKSRKKEQENEG</sequence>
<feature type="domain" description="SGNH hydrolase-type esterase" evidence="3">
    <location>
        <begin position="57"/>
        <end position="248"/>
    </location>
</feature>
<dbReference type="InterPro" id="IPR013830">
    <property type="entry name" value="SGNH_hydro"/>
</dbReference>
<evidence type="ECO:0000313" key="5">
    <source>
        <dbReference type="Proteomes" id="UP000649345"/>
    </source>
</evidence>
<feature type="chain" id="PRO_5038823916" description="SGNH hydrolase-type esterase domain-containing protein" evidence="2">
    <location>
        <begin position="25"/>
        <end position="491"/>
    </location>
</feature>
<keyword evidence="1" id="KW-0472">Membrane</keyword>
<dbReference type="Gene3D" id="3.40.50.1110">
    <property type="entry name" value="SGNH hydrolase"/>
    <property type="match status" value="1"/>
</dbReference>
<dbReference type="Pfam" id="PF13472">
    <property type="entry name" value="Lipase_GDSL_2"/>
    <property type="match status" value="1"/>
</dbReference>
<proteinExistence type="predicted"/>
<dbReference type="PANTHER" id="PTHR14209">
    <property type="entry name" value="ISOAMYL ACETATE-HYDROLYZING ESTERASE 1"/>
    <property type="match status" value="1"/>
</dbReference>
<keyword evidence="5" id="KW-1185">Reference proteome</keyword>
<dbReference type="InterPro" id="IPR045136">
    <property type="entry name" value="Iah1-like"/>
</dbReference>
<keyword evidence="1" id="KW-0812">Transmembrane</keyword>
<evidence type="ECO:0000256" key="1">
    <source>
        <dbReference type="SAM" id="Phobius"/>
    </source>
</evidence>
<dbReference type="InterPro" id="IPR036514">
    <property type="entry name" value="SGNH_hydro_sf"/>
</dbReference>
<protein>
    <recommendedName>
        <fullName evidence="3">SGNH hydrolase-type esterase domain-containing protein</fullName>
    </recommendedName>
</protein>
<dbReference type="EMBL" id="JACOOR010000008">
    <property type="protein sequence ID" value="MBC5660715.1"/>
    <property type="molecule type" value="Genomic_DNA"/>
</dbReference>
<feature type="transmembrane region" description="Helical" evidence="1">
    <location>
        <begin position="456"/>
        <end position="476"/>
    </location>
</feature>
<comment type="caution">
    <text evidence="4">The sequence shown here is derived from an EMBL/GenBank/DDBJ whole genome shotgun (WGS) entry which is preliminary data.</text>
</comment>
<dbReference type="SUPFAM" id="SSF52266">
    <property type="entry name" value="SGNH hydrolase"/>
    <property type="match status" value="1"/>
</dbReference>
<evidence type="ECO:0000256" key="2">
    <source>
        <dbReference type="SAM" id="SignalP"/>
    </source>
</evidence>
<dbReference type="RefSeq" id="WP_186872549.1">
    <property type="nucleotide sequence ID" value="NZ_JACOOR010000008.1"/>
</dbReference>
<accession>A0A923RPV3</accession>